<feature type="domain" description="HTH luxR-type" evidence="5">
    <location>
        <begin position="138"/>
        <end position="203"/>
    </location>
</feature>
<dbReference type="GO" id="GO:0000160">
    <property type="term" value="P:phosphorelay signal transduction system"/>
    <property type="evidence" value="ECO:0007669"/>
    <property type="project" value="InterPro"/>
</dbReference>
<dbReference type="SUPFAM" id="SSF46894">
    <property type="entry name" value="C-terminal effector domain of the bipartite response regulators"/>
    <property type="match status" value="1"/>
</dbReference>
<dbReference type="InterPro" id="IPR058245">
    <property type="entry name" value="NreC/VraR/RcsB-like_REC"/>
</dbReference>
<keyword evidence="2" id="KW-0238">DNA-binding</keyword>
<dbReference type="Proteomes" id="UP000325684">
    <property type="component" value="Unassembled WGS sequence"/>
</dbReference>
<dbReference type="CDD" id="cd06170">
    <property type="entry name" value="LuxR_C_like"/>
    <property type="match status" value="1"/>
</dbReference>
<feature type="modified residue" description="4-aspartylphosphate" evidence="3">
    <location>
        <position position="41"/>
    </location>
</feature>
<dbReference type="EMBL" id="VCMV01000029">
    <property type="protein sequence ID" value="KAB0265801.1"/>
    <property type="molecule type" value="Genomic_DNA"/>
</dbReference>
<keyword evidence="8" id="KW-1185">Reference proteome</keyword>
<reference evidence="7 8" key="1">
    <citation type="journal article" date="2019" name="Microorganisms">
        <title>Genome Insights into the Novel Species Microvirga brassicacearum, a Rapeseed Endophyte with Biotechnological Potential.</title>
        <authorList>
            <person name="Jimenez-Gomez A."/>
            <person name="Saati-Santamaria Z."/>
            <person name="Igual J.M."/>
            <person name="Rivas R."/>
            <person name="Mateos P.F."/>
            <person name="Garcia-Fraile P."/>
        </authorList>
    </citation>
    <scope>NUCLEOTIDE SEQUENCE [LARGE SCALE GENOMIC DNA]</scope>
    <source>
        <strain evidence="7 8">CDVBN77</strain>
    </source>
</reference>
<dbReference type="CDD" id="cd17535">
    <property type="entry name" value="REC_NarL-like"/>
    <property type="match status" value="1"/>
</dbReference>
<dbReference type="AlphaFoldDB" id="A0A5N3P826"/>
<dbReference type="Gene3D" id="3.40.50.2300">
    <property type="match status" value="1"/>
</dbReference>
<keyword evidence="1 3" id="KW-0597">Phosphoprotein</keyword>
<organism evidence="7 8">
    <name type="scientific">Microvirga brassicacearum</name>
    <dbReference type="NCBI Taxonomy" id="2580413"/>
    <lineage>
        <taxon>Bacteria</taxon>
        <taxon>Pseudomonadati</taxon>
        <taxon>Pseudomonadota</taxon>
        <taxon>Alphaproteobacteria</taxon>
        <taxon>Hyphomicrobiales</taxon>
        <taxon>Methylobacteriaceae</taxon>
        <taxon>Microvirga</taxon>
    </lineage>
</organism>
<dbReference type="Pfam" id="PF00072">
    <property type="entry name" value="Response_reg"/>
    <property type="match status" value="1"/>
</dbReference>
<dbReference type="GO" id="GO:0003677">
    <property type="term" value="F:DNA binding"/>
    <property type="evidence" value="ECO:0007669"/>
    <property type="project" value="UniProtKB-KW"/>
</dbReference>
<dbReference type="PROSITE" id="PS50110">
    <property type="entry name" value="RESPONSE_REGULATORY"/>
    <property type="match status" value="1"/>
</dbReference>
<evidence type="ECO:0000313" key="7">
    <source>
        <dbReference type="EMBL" id="KAB0265801.1"/>
    </source>
</evidence>
<gene>
    <name evidence="7" type="ORF">FEZ63_17315</name>
</gene>
<evidence type="ECO:0000256" key="1">
    <source>
        <dbReference type="ARBA" id="ARBA00022553"/>
    </source>
</evidence>
<evidence type="ECO:0000256" key="4">
    <source>
        <dbReference type="SAM" id="MobiDB-lite"/>
    </source>
</evidence>
<evidence type="ECO:0000259" key="6">
    <source>
        <dbReference type="PROSITE" id="PS50110"/>
    </source>
</evidence>
<dbReference type="PRINTS" id="PR00038">
    <property type="entry name" value="HTHLUXR"/>
</dbReference>
<protein>
    <submittedName>
        <fullName evidence="7">Response regulator transcription factor</fullName>
    </submittedName>
</protein>
<feature type="region of interest" description="Disordered" evidence="4">
    <location>
        <begin position="123"/>
        <end position="143"/>
    </location>
</feature>
<dbReference type="SUPFAM" id="SSF52172">
    <property type="entry name" value="CheY-like"/>
    <property type="match status" value="1"/>
</dbReference>
<dbReference type="PROSITE" id="PS50043">
    <property type="entry name" value="HTH_LUXR_2"/>
    <property type="match status" value="1"/>
</dbReference>
<proteinExistence type="predicted"/>
<dbReference type="SMART" id="SM00421">
    <property type="entry name" value="HTH_LUXR"/>
    <property type="match status" value="1"/>
</dbReference>
<dbReference type="Pfam" id="PF00196">
    <property type="entry name" value="GerE"/>
    <property type="match status" value="1"/>
</dbReference>
<dbReference type="InterPro" id="IPR001789">
    <property type="entry name" value="Sig_transdc_resp-reg_receiver"/>
</dbReference>
<evidence type="ECO:0000256" key="2">
    <source>
        <dbReference type="ARBA" id="ARBA00023125"/>
    </source>
</evidence>
<evidence type="ECO:0000259" key="5">
    <source>
        <dbReference type="PROSITE" id="PS50043"/>
    </source>
</evidence>
<comment type="caution">
    <text evidence="7">The sequence shown here is derived from an EMBL/GenBank/DDBJ whole genome shotgun (WGS) entry which is preliminary data.</text>
</comment>
<dbReference type="PANTHER" id="PTHR45566">
    <property type="entry name" value="HTH-TYPE TRANSCRIPTIONAL REGULATOR YHJB-RELATED"/>
    <property type="match status" value="1"/>
</dbReference>
<feature type="domain" description="Response regulatory" evidence="6">
    <location>
        <begin position="1"/>
        <end position="106"/>
    </location>
</feature>
<accession>A0A5N3P826</accession>
<dbReference type="InterPro" id="IPR051015">
    <property type="entry name" value="EvgA-like"/>
</dbReference>
<dbReference type="OrthoDB" id="9805444at2"/>
<evidence type="ECO:0000256" key="3">
    <source>
        <dbReference type="PROSITE-ProRule" id="PRU00169"/>
    </source>
</evidence>
<sequence>MAVSALLTRELGFSDVVEVNTFDEAKEYLLSNAEVFVIILDLSTPGMKAAAGLQTLRACFPRTKVAVTSASNFRRNILSALESGVHGYVPKNLSIAEVTGALRLVLDGGIYVPPSLADVGTRIPESGIRRPEPRALSDPAARSPLTPRQLDVLELLVQGKPNKEIASALNLGEGTVKIHLAAIFRYFGVNNRAAAAVASARPTPGRGHYALSRPPHEGAPIHFESTGGASAPSPL</sequence>
<dbReference type="InterPro" id="IPR011006">
    <property type="entry name" value="CheY-like_superfamily"/>
</dbReference>
<dbReference type="PANTHER" id="PTHR45566:SF2">
    <property type="entry name" value="NARL SUBFAMILY"/>
    <property type="match status" value="1"/>
</dbReference>
<dbReference type="InterPro" id="IPR016032">
    <property type="entry name" value="Sig_transdc_resp-reg_C-effctor"/>
</dbReference>
<feature type="region of interest" description="Disordered" evidence="4">
    <location>
        <begin position="202"/>
        <end position="235"/>
    </location>
</feature>
<name>A0A5N3P826_9HYPH</name>
<dbReference type="InterPro" id="IPR000792">
    <property type="entry name" value="Tscrpt_reg_LuxR_C"/>
</dbReference>
<dbReference type="GO" id="GO:0006355">
    <property type="term" value="P:regulation of DNA-templated transcription"/>
    <property type="evidence" value="ECO:0007669"/>
    <property type="project" value="InterPro"/>
</dbReference>
<evidence type="ECO:0000313" key="8">
    <source>
        <dbReference type="Proteomes" id="UP000325684"/>
    </source>
</evidence>